<dbReference type="InterPro" id="IPR027417">
    <property type="entry name" value="P-loop_NTPase"/>
</dbReference>
<evidence type="ECO:0000259" key="5">
    <source>
        <dbReference type="SMART" id="SM00479"/>
    </source>
</evidence>
<dbReference type="InterPro" id="IPR000212">
    <property type="entry name" value="DNA_helicase_UvrD/REP"/>
</dbReference>
<feature type="non-terminal residue" evidence="6">
    <location>
        <position position="1"/>
    </location>
</feature>
<evidence type="ECO:0000256" key="1">
    <source>
        <dbReference type="ARBA" id="ARBA00022741"/>
    </source>
</evidence>
<dbReference type="CDD" id="cd06127">
    <property type="entry name" value="DEDDh"/>
    <property type="match status" value="1"/>
</dbReference>
<dbReference type="InterPro" id="IPR014017">
    <property type="entry name" value="DNA_helicase_UvrD-like_C"/>
</dbReference>
<feature type="domain" description="Exonuclease" evidence="5">
    <location>
        <begin position="1"/>
        <end position="124"/>
    </location>
</feature>
<proteinExistence type="predicted"/>
<dbReference type="Proteomes" id="UP000649604">
    <property type="component" value="Unassembled WGS sequence"/>
</dbReference>
<dbReference type="Gene3D" id="3.40.50.300">
    <property type="entry name" value="P-loop containing nucleotide triphosphate hydrolases"/>
    <property type="match status" value="1"/>
</dbReference>
<dbReference type="PANTHER" id="PTHR11070:SF2">
    <property type="entry name" value="ATP-DEPENDENT DNA HELICASE SRS2"/>
    <property type="match status" value="1"/>
</dbReference>
<dbReference type="PANTHER" id="PTHR11070">
    <property type="entry name" value="UVRD / RECB / PCRA DNA HELICASE FAMILY MEMBER"/>
    <property type="match status" value="1"/>
</dbReference>
<dbReference type="SMART" id="SM00479">
    <property type="entry name" value="EXOIII"/>
    <property type="match status" value="1"/>
</dbReference>
<reference evidence="6" key="1">
    <citation type="submission" date="2019-11" db="EMBL/GenBank/DDBJ databases">
        <title>Microbial mats filling the niche in hypersaline microbial mats.</title>
        <authorList>
            <person name="Wong H.L."/>
            <person name="Macleod F.I."/>
            <person name="White R.A. III"/>
            <person name="Burns B.P."/>
        </authorList>
    </citation>
    <scope>NUCLEOTIDE SEQUENCE</scope>
    <source>
        <strain evidence="6">Rbin_158</strain>
    </source>
</reference>
<name>A0A9D5Q5U2_9BACT</name>
<dbReference type="GO" id="GO:0005524">
    <property type="term" value="F:ATP binding"/>
    <property type="evidence" value="ECO:0007669"/>
    <property type="project" value="UniProtKB-KW"/>
</dbReference>
<dbReference type="SUPFAM" id="SSF52540">
    <property type="entry name" value="P-loop containing nucleoside triphosphate hydrolases"/>
    <property type="match status" value="1"/>
</dbReference>
<gene>
    <name evidence="6" type="ORF">GF339_11410</name>
</gene>
<evidence type="ECO:0000256" key="2">
    <source>
        <dbReference type="ARBA" id="ARBA00022801"/>
    </source>
</evidence>
<dbReference type="Gene3D" id="1.10.486.10">
    <property type="entry name" value="PCRA, domain 4"/>
    <property type="match status" value="1"/>
</dbReference>
<dbReference type="Gene3D" id="3.30.420.10">
    <property type="entry name" value="Ribonuclease H-like superfamily/Ribonuclease H"/>
    <property type="match status" value="1"/>
</dbReference>
<dbReference type="InterPro" id="IPR013520">
    <property type="entry name" value="Ribonucl_H"/>
</dbReference>
<organism evidence="6 7">
    <name type="scientific">candidate division KSB3 bacterium</name>
    <dbReference type="NCBI Taxonomy" id="2044937"/>
    <lineage>
        <taxon>Bacteria</taxon>
        <taxon>candidate division KSB3</taxon>
    </lineage>
</organism>
<dbReference type="SUPFAM" id="SSF53098">
    <property type="entry name" value="Ribonuclease H-like"/>
    <property type="match status" value="1"/>
</dbReference>
<keyword evidence="4" id="KW-0067">ATP-binding</keyword>
<dbReference type="InterPro" id="IPR012337">
    <property type="entry name" value="RNaseH-like_sf"/>
</dbReference>
<evidence type="ECO:0000256" key="4">
    <source>
        <dbReference type="ARBA" id="ARBA00022840"/>
    </source>
</evidence>
<evidence type="ECO:0000256" key="3">
    <source>
        <dbReference type="ARBA" id="ARBA00022806"/>
    </source>
</evidence>
<evidence type="ECO:0000313" key="7">
    <source>
        <dbReference type="Proteomes" id="UP000649604"/>
    </source>
</evidence>
<dbReference type="Pfam" id="PF00929">
    <property type="entry name" value="RNase_T"/>
    <property type="match status" value="1"/>
</dbReference>
<dbReference type="GO" id="GO:0004527">
    <property type="term" value="F:exonuclease activity"/>
    <property type="evidence" value="ECO:0007669"/>
    <property type="project" value="UniProtKB-ARBA"/>
</dbReference>
<dbReference type="GO" id="GO:0043138">
    <property type="term" value="F:3'-5' DNA helicase activity"/>
    <property type="evidence" value="ECO:0007669"/>
    <property type="project" value="TreeGrafter"/>
</dbReference>
<protein>
    <recommendedName>
        <fullName evidence="5">Exonuclease domain-containing protein</fullName>
    </recommendedName>
</protein>
<evidence type="ECO:0000313" key="6">
    <source>
        <dbReference type="EMBL" id="MBD3325184.1"/>
    </source>
</evidence>
<dbReference type="CDD" id="cd18807">
    <property type="entry name" value="SF1_C_UvrD"/>
    <property type="match status" value="1"/>
</dbReference>
<dbReference type="GO" id="GO:0000725">
    <property type="term" value="P:recombinational repair"/>
    <property type="evidence" value="ECO:0007669"/>
    <property type="project" value="TreeGrafter"/>
</dbReference>
<dbReference type="Pfam" id="PF13361">
    <property type="entry name" value="UvrD_C"/>
    <property type="match status" value="1"/>
</dbReference>
<dbReference type="EMBL" id="WJJP01000370">
    <property type="protein sequence ID" value="MBD3325184.1"/>
    <property type="molecule type" value="Genomic_DNA"/>
</dbReference>
<dbReference type="GO" id="GO:0003677">
    <property type="term" value="F:DNA binding"/>
    <property type="evidence" value="ECO:0007669"/>
    <property type="project" value="InterPro"/>
</dbReference>
<dbReference type="AlphaFoldDB" id="A0A9D5Q5U2"/>
<keyword evidence="2" id="KW-0378">Hydrolase</keyword>
<sequence>PITQGAYKVHGISEKEVRDQKSFKEILPEFLQFIGDDMLVAHNGLSFDFPIFLRVYREIMGESFPNRRFDTLPFARRLFPGQSASVDALMQRFDIPDSGGRHRALDDAQYLAHIFERLQQVEHSLTRRSEHEDLLEIVALGLYLDPDFFPPQVPENATPSAQHAEEALFFQLGVRKLLSRFSELPEPFQPLLAQHNKELHALFEQLAVPEQQAAAQPQPLFDGRQVSIARLKELARAFPGDNLHETIQQFLDHAMLYATQDDLREVNAVNLLTIHSAKGLEFPIVFISGVEKGNLPSFYSVREEGSLRDKKLDEQRRLFYVAMTRAKHQLFITYVDKRGEYPKKRSQFLIELGIESQEEVNALEDA</sequence>
<dbReference type="InterPro" id="IPR036397">
    <property type="entry name" value="RNaseH_sf"/>
</dbReference>
<accession>A0A9D5Q5U2</accession>
<comment type="caution">
    <text evidence="6">The sequence shown here is derived from an EMBL/GenBank/DDBJ whole genome shotgun (WGS) entry which is preliminary data.</text>
</comment>
<keyword evidence="1" id="KW-0547">Nucleotide-binding</keyword>
<keyword evidence="3" id="KW-0347">Helicase</keyword>